<evidence type="ECO:0000313" key="8">
    <source>
        <dbReference type="Proteomes" id="UP000622797"/>
    </source>
</evidence>
<dbReference type="PROSITE" id="PS51782">
    <property type="entry name" value="LYSM"/>
    <property type="match status" value="3"/>
</dbReference>
<sequence>MAMLKLCVGFGLFLHVGAFNVYDAEYLNSKYKIGEACVQALSADIACHQRVSSFLHPNLRGPLEDVALTDAVCSNTCSQSLRDWFETAAKDCKGEKFGVTNGDILPSQYGGYLWAGWNETCLKDEETNRYCSDILHEFPNFDSHYEMPHEQLCHPCYGRLLAIRQSSRYSTYNFGSKQHLEYVYETCGGSGPTDVLSPPEEEEEEPAEPFCLTQKYHITEDGDTCDSISKDAGISGAFLYMGNRELITDCLHIPAGLKLCLPMPCKTHYVLPGETCFSIGQSPGIGWETIQFYNSWVNRDCKNLQTATDFYGKSVCIGPLGDSETIAQVQEPSKIHRKVSSGNGPTYYWRMPLPEGSEAAKGTTSKCSKWHVVAKSDTCASICNEYSICSSRLMWDMNPSLDSTFCDTSLVPGVALCVTPMSIWSKEDKSEQDRPKEDESNDNEPKDDEVWEDLRK</sequence>
<evidence type="ECO:0000256" key="2">
    <source>
        <dbReference type="ARBA" id="ARBA00023026"/>
    </source>
</evidence>
<name>A0A8H4UBM3_9HYPO</name>
<dbReference type="InterPro" id="IPR052210">
    <property type="entry name" value="LysM1-like"/>
</dbReference>
<comment type="caution">
    <text evidence="7">The sequence shown here is derived from an EMBL/GenBank/DDBJ whole genome shotgun (WGS) entry which is preliminary data.</text>
</comment>
<feature type="domain" description="LysM" evidence="6">
    <location>
        <begin position="369"/>
        <end position="418"/>
    </location>
</feature>
<dbReference type="PANTHER" id="PTHR34997">
    <property type="entry name" value="AM15"/>
    <property type="match status" value="1"/>
</dbReference>
<reference evidence="7" key="2">
    <citation type="submission" date="2020-05" db="EMBL/GenBank/DDBJ databases">
        <authorList>
            <person name="Kim H.-S."/>
            <person name="Proctor R.H."/>
            <person name="Brown D.W."/>
        </authorList>
    </citation>
    <scope>NUCLEOTIDE SEQUENCE</scope>
    <source>
        <strain evidence="7">NRRL 20472</strain>
    </source>
</reference>
<proteinExistence type="inferred from homology"/>
<dbReference type="InterPro" id="IPR036779">
    <property type="entry name" value="LysM_dom_sf"/>
</dbReference>
<gene>
    <name evidence="7" type="ORF">FSARC_250</name>
</gene>
<reference evidence="7" key="1">
    <citation type="journal article" date="2020" name="BMC Genomics">
        <title>Correction to: Identification and distribution of gene clusters required for synthesis of sphingolipid metabolism inhibitors in diverse species of the filamentous fungus Fusarium.</title>
        <authorList>
            <person name="Kim H.S."/>
            <person name="Lohmar J.M."/>
            <person name="Busman M."/>
            <person name="Brown D.W."/>
            <person name="Naumann T.A."/>
            <person name="Divon H.H."/>
            <person name="Lysoe E."/>
            <person name="Uhlig S."/>
            <person name="Proctor R.H."/>
        </authorList>
    </citation>
    <scope>NUCLEOTIDE SEQUENCE</scope>
    <source>
        <strain evidence="7">NRRL 20472</strain>
    </source>
</reference>
<dbReference type="OrthoDB" id="5985073at2759"/>
<dbReference type="EMBL" id="JABEXW010000020">
    <property type="protein sequence ID" value="KAF4973425.1"/>
    <property type="molecule type" value="Genomic_DNA"/>
</dbReference>
<comment type="similarity">
    <text evidence="3">Belongs to the secreted LysM effector family.</text>
</comment>
<feature type="signal peptide" evidence="5">
    <location>
        <begin position="1"/>
        <end position="18"/>
    </location>
</feature>
<evidence type="ECO:0000259" key="6">
    <source>
        <dbReference type="PROSITE" id="PS51782"/>
    </source>
</evidence>
<protein>
    <recommendedName>
        <fullName evidence="6">LysM domain-containing protein</fullName>
    </recommendedName>
</protein>
<keyword evidence="2" id="KW-0843">Virulence</keyword>
<organism evidence="7 8">
    <name type="scientific">Fusarium sarcochroum</name>
    <dbReference type="NCBI Taxonomy" id="1208366"/>
    <lineage>
        <taxon>Eukaryota</taxon>
        <taxon>Fungi</taxon>
        <taxon>Dikarya</taxon>
        <taxon>Ascomycota</taxon>
        <taxon>Pezizomycotina</taxon>
        <taxon>Sordariomycetes</taxon>
        <taxon>Hypocreomycetidae</taxon>
        <taxon>Hypocreales</taxon>
        <taxon>Nectriaceae</taxon>
        <taxon>Fusarium</taxon>
        <taxon>Fusarium lateritium species complex</taxon>
    </lineage>
</organism>
<feature type="region of interest" description="Disordered" evidence="4">
    <location>
        <begin position="426"/>
        <end position="456"/>
    </location>
</feature>
<dbReference type="PANTHER" id="PTHR34997:SF16">
    <property type="entry name" value="LYSM DOMAIN-CONTAINING PROTEIN"/>
    <property type="match status" value="1"/>
</dbReference>
<feature type="chain" id="PRO_5034214915" description="LysM domain-containing protein" evidence="5">
    <location>
        <begin position="19"/>
        <end position="456"/>
    </location>
</feature>
<dbReference type="InterPro" id="IPR018392">
    <property type="entry name" value="LysM"/>
</dbReference>
<dbReference type="Gene3D" id="3.10.350.10">
    <property type="entry name" value="LysM domain"/>
    <property type="match status" value="3"/>
</dbReference>
<dbReference type="CDD" id="cd00118">
    <property type="entry name" value="LysM"/>
    <property type="match status" value="1"/>
</dbReference>
<keyword evidence="8" id="KW-1185">Reference proteome</keyword>
<feature type="domain" description="LysM" evidence="6">
    <location>
        <begin position="215"/>
        <end position="261"/>
    </location>
</feature>
<dbReference type="GO" id="GO:0008061">
    <property type="term" value="F:chitin binding"/>
    <property type="evidence" value="ECO:0007669"/>
    <property type="project" value="UniProtKB-KW"/>
</dbReference>
<evidence type="ECO:0000256" key="1">
    <source>
        <dbReference type="ARBA" id="ARBA00022669"/>
    </source>
</evidence>
<keyword evidence="5" id="KW-0732">Signal</keyword>
<evidence type="ECO:0000256" key="3">
    <source>
        <dbReference type="ARBA" id="ARBA00044955"/>
    </source>
</evidence>
<dbReference type="Proteomes" id="UP000622797">
    <property type="component" value="Unassembled WGS sequence"/>
</dbReference>
<evidence type="ECO:0000256" key="4">
    <source>
        <dbReference type="SAM" id="MobiDB-lite"/>
    </source>
</evidence>
<feature type="compositionally biased region" description="Basic and acidic residues" evidence="4">
    <location>
        <begin position="426"/>
        <end position="438"/>
    </location>
</feature>
<feature type="compositionally biased region" description="Acidic residues" evidence="4">
    <location>
        <begin position="439"/>
        <end position="456"/>
    </location>
</feature>
<evidence type="ECO:0000313" key="7">
    <source>
        <dbReference type="EMBL" id="KAF4973425.1"/>
    </source>
</evidence>
<evidence type="ECO:0000256" key="5">
    <source>
        <dbReference type="SAM" id="SignalP"/>
    </source>
</evidence>
<feature type="domain" description="LysM" evidence="6">
    <location>
        <begin position="266"/>
        <end position="312"/>
    </location>
</feature>
<dbReference type="AlphaFoldDB" id="A0A8H4UBM3"/>
<accession>A0A8H4UBM3</accession>
<keyword evidence="1" id="KW-0147">Chitin-binding</keyword>